<dbReference type="SUPFAM" id="SSF48208">
    <property type="entry name" value="Six-hairpin glycosidases"/>
    <property type="match status" value="1"/>
</dbReference>
<accession>A0A917LI34</accession>
<proteinExistence type="predicted"/>
<evidence type="ECO:0000259" key="1">
    <source>
        <dbReference type="Pfam" id="PF07944"/>
    </source>
</evidence>
<dbReference type="RefSeq" id="WP_229725643.1">
    <property type="nucleotide sequence ID" value="NZ_BMGR01000023.1"/>
</dbReference>
<dbReference type="PANTHER" id="PTHR31151">
    <property type="entry name" value="PROLINE-TRNA LIGASE (DUF1680)"/>
    <property type="match status" value="1"/>
</dbReference>
<evidence type="ECO:0000313" key="3">
    <source>
        <dbReference type="EMBL" id="GGG25717.1"/>
    </source>
</evidence>
<dbReference type="Proteomes" id="UP000644756">
    <property type="component" value="Unassembled WGS sequence"/>
</dbReference>
<dbReference type="GO" id="GO:0016787">
    <property type="term" value="F:hydrolase activity"/>
    <property type="evidence" value="ECO:0007669"/>
    <property type="project" value="UniProtKB-KW"/>
</dbReference>
<dbReference type="Pfam" id="PF07944">
    <property type="entry name" value="Beta-AFase-like_GH127_cat"/>
    <property type="match status" value="1"/>
</dbReference>
<organism evidence="3 4">
    <name type="scientific">Paenibacillus abyssi</name>
    <dbReference type="NCBI Taxonomy" id="1340531"/>
    <lineage>
        <taxon>Bacteria</taxon>
        <taxon>Bacillati</taxon>
        <taxon>Bacillota</taxon>
        <taxon>Bacilli</taxon>
        <taxon>Bacillales</taxon>
        <taxon>Paenibacillaceae</taxon>
        <taxon>Paenibacillus</taxon>
    </lineage>
</organism>
<reference evidence="3" key="2">
    <citation type="submission" date="2020-09" db="EMBL/GenBank/DDBJ databases">
        <authorList>
            <person name="Sun Q."/>
            <person name="Zhou Y."/>
        </authorList>
    </citation>
    <scope>NUCLEOTIDE SEQUENCE</scope>
    <source>
        <strain evidence="3">CGMCC 1.12987</strain>
    </source>
</reference>
<reference evidence="3" key="1">
    <citation type="journal article" date="2014" name="Int. J. Syst. Evol. Microbiol.">
        <title>Complete genome sequence of Corynebacterium casei LMG S-19264T (=DSM 44701T), isolated from a smear-ripened cheese.</title>
        <authorList>
            <consortium name="US DOE Joint Genome Institute (JGI-PGF)"/>
            <person name="Walter F."/>
            <person name="Albersmeier A."/>
            <person name="Kalinowski J."/>
            <person name="Ruckert C."/>
        </authorList>
    </citation>
    <scope>NUCLEOTIDE SEQUENCE</scope>
    <source>
        <strain evidence="3">CGMCC 1.12987</strain>
    </source>
</reference>
<dbReference type="PANTHER" id="PTHR31151:SF0">
    <property type="entry name" value="PROLINE-TRNA LIGASE (DUF1680)"/>
    <property type="match status" value="1"/>
</dbReference>
<feature type="domain" description="Non-reducing end beta-L-arabinofuranosidase-like GH127 middle" evidence="2">
    <location>
        <begin position="433"/>
        <end position="518"/>
    </location>
</feature>
<comment type="caution">
    <text evidence="3">The sequence shown here is derived from an EMBL/GenBank/DDBJ whole genome shotgun (WGS) entry which is preliminary data.</text>
</comment>
<keyword evidence="3" id="KW-0378">Hydrolase</keyword>
<feature type="domain" description="Non-reducing end beta-L-arabinofuranosidase-like GH127 catalytic" evidence="1">
    <location>
        <begin position="18"/>
        <end position="393"/>
    </location>
</feature>
<sequence>MPTKLYEQKQRTLPYGKIKLLPGLFQSRAALNRSYVMSLNSRDLLQNFYVEANLYEPNNHVHEHWEPGHLGWESPACPLRGHFLGHWLSAAAKLYAATGDGEAKGKADWIVEELSRCQVQNGGEWAGSIPEKYLHWIAEGKQVWAPHYTLHKTLMGLYDMYAFAGSQKALEIIDKWSNWFYRWTEELGEEQLADVLDVETGAMMEVWADVYAATGKRQHLELMRRYTRHRLFEPLLQGEDILTNMHANTTIPEVHGAARAYEVTGERKYRDIVEAYWKSAVTDRGTYCTGSQTSGEIWSPPGELSARLGHRNQEHCVVYNMIRLADFLFRWTGESVYLDYIEQNLYNGILAQQHPKTGMITYFLPLHAGARKKWGSPTMHFWCCHGSLVQAHTIHANLAFYETDEGIIVGQYIPAELTWRSGAANIRLKQTIDSQTNWGIRNPAVDRTRRPNDLSVTLLVECDQSAEFTIKLRMPGWLSGNAVIKIGSQEISAQRDESGFVNISRVWSDGDKLQLKLPKTLTAFPLPDRPDMVAFMEGPVVLAGLCDEERELHGNINHPETLLTPDNEREWATWLTGYRTVNQDRGIRFIPLYEIEEQAYTVYFPVKN</sequence>
<dbReference type="InterPro" id="IPR008928">
    <property type="entry name" value="6-hairpin_glycosidase_sf"/>
</dbReference>
<protein>
    <submittedName>
        <fullName evidence="3">Glycosyl hydrolase</fullName>
    </submittedName>
</protein>
<dbReference type="InterPro" id="IPR049046">
    <property type="entry name" value="Beta-AFase-like_GH127_middle"/>
</dbReference>
<name>A0A917LI34_9BACL</name>
<dbReference type="AlphaFoldDB" id="A0A917LI34"/>
<dbReference type="EMBL" id="BMGR01000023">
    <property type="protein sequence ID" value="GGG25717.1"/>
    <property type="molecule type" value="Genomic_DNA"/>
</dbReference>
<dbReference type="InterPro" id="IPR012878">
    <property type="entry name" value="Beta-AFase-like_GH127_cat"/>
</dbReference>
<keyword evidence="4" id="KW-1185">Reference proteome</keyword>
<dbReference type="GO" id="GO:0005975">
    <property type="term" value="P:carbohydrate metabolic process"/>
    <property type="evidence" value="ECO:0007669"/>
    <property type="project" value="InterPro"/>
</dbReference>
<evidence type="ECO:0000313" key="4">
    <source>
        <dbReference type="Proteomes" id="UP000644756"/>
    </source>
</evidence>
<gene>
    <name evidence="3" type="ORF">GCM10010916_47690</name>
</gene>
<dbReference type="Pfam" id="PF20736">
    <property type="entry name" value="Glyco_hydro127M"/>
    <property type="match status" value="1"/>
</dbReference>
<evidence type="ECO:0000259" key="2">
    <source>
        <dbReference type="Pfam" id="PF20736"/>
    </source>
</evidence>